<keyword evidence="2" id="KW-0472">Membrane</keyword>
<organism evidence="3 4">
    <name type="scientific">Telluria antibiotica</name>
    <dbReference type="NCBI Taxonomy" id="2717319"/>
    <lineage>
        <taxon>Bacteria</taxon>
        <taxon>Pseudomonadati</taxon>
        <taxon>Pseudomonadota</taxon>
        <taxon>Betaproteobacteria</taxon>
        <taxon>Burkholderiales</taxon>
        <taxon>Oxalobacteraceae</taxon>
        <taxon>Telluria group</taxon>
        <taxon>Telluria</taxon>
    </lineage>
</organism>
<feature type="transmembrane region" description="Helical" evidence="2">
    <location>
        <begin position="73"/>
        <end position="90"/>
    </location>
</feature>
<feature type="region of interest" description="Disordered" evidence="1">
    <location>
        <begin position="1"/>
        <end position="64"/>
    </location>
</feature>
<dbReference type="Proteomes" id="UP000716322">
    <property type="component" value="Unassembled WGS sequence"/>
</dbReference>
<reference evidence="3 4" key="1">
    <citation type="submission" date="2020-03" db="EMBL/GenBank/DDBJ databases">
        <title>Genome sequence of strain Massilia sp. TW-1.</title>
        <authorList>
            <person name="Chaudhary D.K."/>
        </authorList>
    </citation>
    <scope>NUCLEOTIDE SEQUENCE [LARGE SCALE GENOMIC DNA]</scope>
    <source>
        <strain evidence="3 4">TW-1</strain>
    </source>
</reference>
<comment type="caution">
    <text evidence="3">The sequence shown here is derived from an EMBL/GenBank/DDBJ whole genome shotgun (WGS) entry which is preliminary data.</text>
</comment>
<feature type="compositionally biased region" description="Polar residues" evidence="1">
    <location>
        <begin position="39"/>
        <end position="48"/>
    </location>
</feature>
<keyword evidence="2" id="KW-0812">Transmembrane</keyword>
<name>A0ABX0PM21_9BURK</name>
<keyword evidence="2" id="KW-1133">Transmembrane helix</keyword>
<feature type="transmembrane region" description="Helical" evidence="2">
    <location>
        <begin position="137"/>
        <end position="159"/>
    </location>
</feature>
<evidence type="ECO:0000313" key="4">
    <source>
        <dbReference type="Proteomes" id="UP000716322"/>
    </source>
</evidence>
<evidence type="ECO:0000256" key="2">
    <source>
        <dbReference type="SAM" id="Phobius"/>
    </source>
</evidence>
<dbReference type="RefSeq" id="WP_166864229.1">
    <property type="nucleotide sequence ID" value="NZ_JAAQOM010000023.1"/>
</dbReference>
<keyword evidence="4" id="KW-1185">Reference proteome</keyword>
<sequence>MQNAQTKPNPPAPDTVGTSTDPGFKLPGQDAATPHDSLPKTTPDTATQPVEIAPGGATNTTAAPLRDTAGRDMAIGAVVFAVLLVIYFFVRNAYVHHLVVKRVAPSSAGSAGWLLFVGMGFLSAVVVLAIVNASRYLTPAITGPLVVVGVVTLVAAFFVGRR</sequence>
<protein>
    <submittedName>
        <fullName evidence="3">Uncharacterized protein</fullName>
    </submittedName>
</protein>
<feature type="transmembrane region" description="Helical" evidence="2">
    <location>
        <begin position="111"/>
        <end position="131"/>
    </location>
</feature>
<dbReference type="EMBL" id="JAAQOM010000023">
    <property type="protein sequence ID" value="NIA57498.1"/>
    <property type="molecule type" value="Genomic_DNA"/>
</dbReference>
<feature type="compositionally biased region" description="Low complexity" evidence="1">
    <location>
        <begin position="53"/>
        <end position="64"/>
    </location>
</feature>
<evidence type="ECO:0000313" key="3">
    <source>
        <dbReference type="EMBL" id="NIA57498.1"/>
    </source>
</evidence>
<proteinExistence type="predicted"/>
<gene>
    <name evidence="3" type="ORF">HAV22_28120</name>
</gene>
<evidence type="ECO:0000256" key="1">
    <source>
        <dbReference type="SAM" id="MobiDB-lite"/>
    </source>
</evidence>
<accession>A0ABX0PM21</accession>